<evidence type="ECO:0000259" key="1">
    <source>
        <dbReference type="Pfam" id="PF00881"/>
    </source>
</evidence>
<evidence type="ECO:0000313" key="2">
    <source>
        <dbReference type="EMBL" id="BDV42157.1"/>
    </source>
</evidence>
<dbReference type="Proteomes" id="UP001317705">
    <property type="component" value="Chromosome"/>
</dbReference>
<protein>
    <submittedName>
        <fullName evidence="2">Nitroreductase</fullName>
    </submittedName>
</protein>
<feature type="domain" description="Nitroreductase" evidence="1">
    <location>
        <begin position="62"/>
        <end position="149"/>
    </location>
</feature>
<gene>
    <name evidence="2" type="ORF">GURASL_10800</name>
</gene>
<dbReference type="PANTHER" id="PTHR23026:SF117">
    <property type="entry name" value="NITROREDUCTASE"/>
    <property type="match status" value="1"/>
</dbReference>
<dbReference type="PANTHER" id="PTHR23026">
    <property type="entry name" value="NADPH NITROREDUCTASE"/>
    <property type="match status" value="1"/>
</dbReference>
<dbReference type="RefSeq" id="WP_282002428.1">
    <property type="nucleotide sequence ID" value="NZ_AP027151.1"/>
</dbReference>
<feature type="domain" description="Nitroreductase" evidence="1">
    <location>
        <begin position="5"/>
        <end position="60"/>
    </location>
</feature>
<sequence length="173" mass="19270">MIELLRHRRSIRAFTAEKIDRHTVATLVEAALRAPSSRGNNPWHFILVDNPATLEKLAQAKQHGSQFLRHAPLAIVVCADSSRSDVWVEDTAIAAIIIQLTAASLGLGSCWAQIRNRPHDGETSAERYVQELLGLPEQLKVTCILGIGHPAEQKPPLAAEALQQEKIHWNRWE</sequence>
<reference evidence="2 3" key="1">
    <citation type="submission" date="2022-12" db="EMBL/GenBank/DDBJ databases">
        <title>Polyphasic characterization of Geotalea uranireducens NIT-SL11 newly isolated from a complex of sewage sludge and microbially reduced graphene oxide.</title>
        <authorList>
            <person name="Xie L."/>
            <person name="Yoshida N."/>
            <person name="Meng L."/>
        </authorList>
    </citation>
    <scope>NUCLEOTIDE SEQUENCE [LARGE SCALE GENOMIC DNA]</scope>
    <source>
        <strain evidence="2 3">NIT-SL11</strain>
    </source>
</reference>
<organism evidence="2 3">
    <name type="scientific">Geotalea uraniireducens</name>
    <dbReference type="NCBI Taxonomy" id="351604"/>
    <lineage>
        <taxon>Bacteria</taxon>
        <taxon>Pseudomonadati</taxon>
        <taxon>Thermodesulfobacteriota</taxon>
        <taxon>Desulfuromonadia</taxon>
        <taxon>Geobacterales</taxon>
        <taxon>Geobacteraceae</taxon>
        <taxon>Geotalea</taxon>
    </lineage>
</organism>
<keyword evidence="3" id="KW-1185">Reference proteome</keyword>
<dbReference type="InterPro" id="IPR000415">
    <property type="entry name" value="Nitroreductase-like"/>
</dbReference>
<dbReference type="InterPro" id="IPR029479">
    <property type="entry name" value="Nitroreductase"/>
</dbReference>
<accession>A0ABN6VRZ2</accession>
<dbReference type="Gene3D" id="3.40.109.10">
    <property type="entry name" value="NADH Oxidase"/>
    <property type="match status" value="1"/>
</dbReference>
<evidence type="ECO:0000313" key="3">
    <source>
        <dbReference type="Proteomes" id="UP001317705"/>
    </source>
</evidence>
<dbReference type="CDD" id="cd02151">
    <property type="entry name" value="nitroreductase"/>
    <property type="match status" value="1"/>
</dbReference>
<dbReference type="Pfam" id="PF00881">
    <property type="entry name" value="Nitroreductase"/>
    <property type="match status" value="2"/>
</dbReference>
<proteinExistence type="predicted"/>
<name>A0ABN6VRZ2_9BACT</name>
<dbReference type="EMBL" id="AP027151">
    <property type="protein sequence ID" value="BDV42157.1"/>
    <property type="molecule type" value="Genomic_DNA"/>
</dbReference>
<dbReference type="SUPFAM" id="SSF55469">
    <property type="entry name" value="FMN-dependent nitroreductase-like"/>
    <property type="match status" value="1"/>
</dbReference>
<dbReference type="InterPro" id="IPR050627">
    <property type="entry name" value="Nitroreductase/BluB"/>
</dbReference>